<dbReference type="Proteomes" id="UP000053890">
    <property type="component" value="Unassembled WGS sequence"/>
</dbReference>
<dbReference type="InterPro" id="IPR047252">
    <property type="entry name" value="TP53BP1-like"/>
</dbReference>
<keyword evidence="4" id="KW-1185">Reference proteome</keyword>
<feature type="compositionally biased region" description="Basic and acidic residues" evidence="1">
    <location>
        <begin position="849"/>
        <end position="863"/>
    </location>
</feature>
<dbReference type="OrthoDB" id="129353at2759"/>
<evidence type="ECO:0000313" key="4">
    <source>
        <dbReference type="Proteomes" id="UP000053890"/>
    </source>
</evidence>
<feature type="compositionally biased region" description="Low complexity" evidence="1">
    <location>
        <begin position="263"/>
        <end position="277"/>
    </location>
</feature>
<feature type="compositionally biased region" description="Polar residues" evidence="1">
    <location>
        <begin position="328"/>
        <end position="340"/>
    </location>
</feature>
<feature type="compositionally biased region" description="Low complexity" evidence="1">
    <location>
        <begin position="716"/>
        <end position="728"/>
    </location>
</feature>
<feature type="compositionally biased region" description="Low complexity" evidence="1">
    <location>
        <begin position="548"/>
        <end position="565"/>
    </location>
</feature>
<feature type="region of interest" description="Disordered" evidence="1">
    <location>
        <begin position="407"/>
        <end position="1080"/>
    </location>
</feature>
<feature type="compositionally biased region" description="Acidic residues" evidence="1">
    <location>
        <begin position="74"/>
        <end position="88"/>
    </location>
</feature>
<organism evidence="3 4">
    <name type="scientific">Rhodotorula graminis (strain WP1)</name>
    <dbReference type="NCBI Taxonomy" id="578459"/>
    <lineage>
        <taxon>Eukaryota</taxon>
        <taxon>Fungi</taxon>
        <taxon>Dikarya</taxon>
        <taxon>Basidiomycota</taxon>
        <taxon>Pucciniomycotina</taxon>
        <taxon>Microbotryomycetes</taxon>
        <taxon>Sporidiobolales</taxon>
        <taxon>Sporidiobolaceae</taxon>
        <taxon>Rhodotorula</taxon>
    </lineage>
</organism>
<feature type="compositionally biased region" description="Acidic residues" evidence="1">
    <location>
        <begin position="901"/>
        <end position="920"/>
    </location>
</feature>
<feature type="domain" description="DNA repair protein Crb2 Tudor" evidence="2">
    <location>
        <begin position="1088"/>
        <end position="1134"/>
    </location>
</feature>
<dbReference type="GeneID" id="28976985"/>
<sequence length="1537" mass="161065">MGELVPDTPRGTAEPHAHPPGDAPPATQFLDSHGQSYLLDNLAGDSSRRTSSQLPATLPDRPDLSAGRPHIERNDDDDDVDQLDEDSVPDSQQQQQRLPPDDEANTLQDSLPLATPAGGPPPLPLLRSQSALVLGPDDPSGYSDHEPGVGDLGETQAAHSLDDDDSWASRGDKSRRRSVGGRGSGRASVSVSGRELDDELDGEDDVSMDLTRANGRVLPSHEDSGGHEAPRASDSQKENPSPSLPSARSQGYPPFSLSVQSNVDDASGAPSSSPAVALHLLASRRPATRKASPGTGGLDKPQASADKAGGAPSSSSGRRALSSSSNAWDPSTSMSGPETSTPAFANVPPAPPVTATRTLPTLTLADPDPLDPPLARSSTLPLAPPRRAPTAAAVVNSDLLASSAAMKAVVPGKKKRRAEAWDGISQSDESVRASESLATSAPDHDVDANAESATLPPTLVHDAGEPGAGASGTGREAREEKEGEPVEDETPLDATIRHDEGAGDESVGSSLPATAAATGPVAEDEADESSLEPLPRRNPNLPPLFYDGPTATASSSGSSPGSRSPVKADAATASKGKNRLSDISELKSSLEPPSQAIEVPATQTQYDVLQPASATTQDVEVDKSWHASFQHDTSTDSAATHRQSAPAPLTRALKRVAPPPTPVADHAAASSSASTSRPRSRLPSLHDDGADLSTLPQATQHLPVPESSPEVPLQQAASARARSPASRRTPYAGPSSRGVVVPDSDGPTQEEQQFVAESVRAVAAAKGKASRDAGRAAAPARAHAAAMDVDEPILEQDFGGGFDGGEEDEEMRDEGTLLEEAREEEEQPAPVSATKGKGKAKAKAKPKPKPVERAVVEAPEPVKKVKKVVAPPPFKGKSKDKGKGKASSRASTSSRRRARDDDDDDNDEASDAQQESDDALDLFHETNYSAPPALKNSKARSARASARAPVVKKDKGKRRASATPPPPLDEDEDDAPSPRKKRKVAATPVVEIPVSSPVRKPSSSRATSATKKRVVAPSSAVVKKGGRRSSASAASTRAASPEPPAAGPSRSRLRSASRSEPARTPSPALTTDSKPSIKSRLLPSAPFTRVLAFWRDGDTGYYPGTIVALVGGKFDVLFDDGSRGKILPDEIRRCELVADDRCTSWDHEPDTETQRGSFDRELVVTAVEREAPADEDDEAAAKPGQGLSADDVLVVRAGTRSLRIPVSAIRISPRNALQLDDRRLTDDELALFEGKERPRRTTLQRLDLLKAPKAPAVDEMRKVTGAERDRLFGRTAFIVTTSTAGSIAVGSASSSSSSAAAAAAATRKQLAAPLEFRKADFRHVEDIFLLTNRACQTSKYLVSLALGVPCLSLEFAVHSTAAGVLLDWRPYLLTAGYLHDLGTYGLGSQLRALSKTEYGLESLAAVHAKGGVFKGKSFVVVMRKGDRAKADTLSERSYAVLSLLACASARLVHFVATVDDARAATGYDYVFLEDDSAVVGAGGNGGGKGGSSSASAAAASSASALRHHKGLVNMVWLKQCLMAGRLLPAERMRQVDE</sequence>
<evidence type="ECO:0000259" key="2">
    <source>
        <dbReference type="Pfam" id="PF18115"/>
    </source>
</evidence>
<dbReference type="GO" id="GO:0000077">
    <property type="term" value="P:DNA damage checkpoint signaling"/>
    <property type="evidence" value="ECO:0007669"/>
    <property type="project" value="TreeGrafter"/>
</dbReference>
<evidence type="ECO:0000256" key="1">
    <source>
        <dbReference type="SAM" id="MobiDB-lite"/>
    </source>
</evidence>
<dbReference type="SUPFAM" id="SSF52113">
    <property type="entry name" value="BRCT domain"/>
    <property type="match status" value="1"/>
</dbReference>
<dbReference type="PANTHER" id="PTHR15321:SF3">
    <property type="entry name" value="TP53-BINDING PROTEIN 1"/>
    <property type="match status" value="1"/>
</dbReference>
<dbReference type="PANTHER" id="PTHR15321">
    <property type="entry name" value="TUMOR SUPPRESSOR P53-BINDING PROTEIN 1"/>
    <property type="match status" value="1"/>
</dbReference>
<feature type="compositionally biased region" description="Low complexity" evidence="1">
    <location>
        <begin position="1028"/>
        <end position="1040"/>
    </location>
</feature>
<dbReference type="STRING" id="578459.A0A194S5P8"/>
<protein>
    <recommendedName>
        <fullName evidence="2">DNA repair protein Crb2 Tudor domain-containing protein</fullName>
    </recommendedName>
</protein>
<dbReference type="Gene3D" id="2.30.30.140">
    <property type="match status" value="1"/>
</dbReference>
<evidence type="ECO:0000313" key="3">
    <source>
        <dbReference type="EMBL" id="KPV75830.1"/>
    </source>
</evidence>
<feature type="compositionally biased region" description="Low complexity" evidence="1">
    <location>
        <begin position="303"/>
        <end position="327"/>
    </location>
</feature>
<feature type="compositionally biased region" description="Polar residues" evidence="1">
    <location>
        <begin position="601"/>
        <end position="618"/>
    </location>
</feature>
<feature type="compositionally biased region" description="Acidic residues" evidence="1">
    <location>
        <begin position="196"/>
        <end position="207"/>
    </location>
</feature>
<dbReference type="InterPro" id="IPR036420">
    <property type="entry name" value="BRCT_dom_sf"/>
</dbReference>
<dbReference type="Gene3D" id="3.40.50.10190">
    <property type="entry name" value="BRCT domain"/>
    <property type="match status" value="1"/>
</dbReference>
<dbReference type="EMBL" id="KQ474077">
    <property type="protein sequence ID" value="KPV75830.1"/>
    <property type="molecule type" value="Genomic_DNA"/>
</dbReference>
<feature type="compositionally biased region" description="Basic and acidic residues" evidence="1">
    <location>
        <begin position="475"/>
        <end position="484"/>
    </location>
</feature>
<accession>A0A194S5P8</accession>
<dbReference type="Pfam" id="PF18115">
    <property type="entry name" value="Tudor_3"/>
    <property type="match status" value="1"/>
</dbReference>
<feature type="compositionally biased region" description="Polar residues" evidence="1">
    <location>
        <begin position="1067"/>
        <end position="1076"/>
    </location>
</feature>
<feature type="compositionally biased region" description="Polar residues" evidence="1">
    <location>
        <begin position="238"/>
        <end position="249"/>
    </location>
</feature>
<dbReference type="GO" id="GO:0042393">
    <property type="term" value="F:histone binding"/>
    <property type="evidence" value="ECO:0007669"/>
    <property type="project" value="TreeGrafter"/>
</dbReference>
<feature type="compositionally biased region" description="Basic and acidic residues" evidence="1">
    <location>
        <begin position="219"/>
        <end position="237"/>
    </location>
</feature>
<feature type="compositionally biased region" description="Low complexity" evidence="1">
    <location>
        <begin position="775"/>
        <end position="786"/>
    </location>
</feature>
<dbReference type="GO" id="GO:0045944">
    <property type="term" value="P:positive regulation of transcription by RNA polymerase II"/>
    <property type="evidence" value="ECO:0007669"/>
    <property type="project" value="TreeGrafter"/>
</dbReference>
<dbReference type="OMA" id="YYPARII"/>
<proteinExistence type="predicted"/>
<feature type="compositionally biased region" description="Low complexity" evidence="1">
    <location>
        <begin position="993"/>
        <end position="1005"/>
    </location>
</feature>
<dbReference type="InterPro" id="IPR041297">
    <property type="entry name" value="Crb2_Tudor"/>
</dbReference>
<dbReference type="GO" id="GO:0005634">
    <property type="term" value="C:nucleus"/>
    <property type="evidence" value="ECO:0007669"/>
    <property type="project" value="TreeGrafter"/>
</dbReference>
<name>A0A194S5P8_RHOGW</name>
<feature type="compositionally biased region" description="Low complexity" evidence="1">
    <location>
        <begin position="667"/>
        <end position="683"/>
    </location>
</feature>
<feature type="compositionally biased region" description="Basic residues" evidence="1">
    <location>
        <begin position="836"/>
        <end position="848"/>
    </location>
</feature>
<dbReference type="RefSeq" id="XP_018271879.1">
    <property type="nucleotide sequence ID" value="XM_018416537.1"/>
</dbReference>
<feature type="compositionally biased region" description="Polar residues" evidence="1">
    <location>
        <begin position="630"/>
        <end position="643"/>
    </location>
</feature>
<feature type="compositionally biased region" description="Low complexity" evidence="1">
    <location>
        <begin position="341"/>
        <end position="381"/>
    </location>
</feature>
<feature type="region of interest" description="Disordered" evidence="1">
    <location>
        <begin position="1"/>
        <end position="390"/>
    </location>
</feature>
<gene>
    <name evidence="3" type="ORF">RHOBADRAFT_52852</name>
</gene>
<reference evidence="3 4" key="1">
    <citation type="journal article" date="2015" name="Front. Microbiol.">
        <title>Genome sequence of the plant growth promoting endophytic yeast Rhodotorula graminis WP1.</title>
        <authorList>
            <person name="Firrincieli A."/>
            <person name="Otillar R."/>
            <person name="Salamov A."/>
            <person name="Schmutz J."/>
            <person name="Khan Z."/>
            <person name="Redman R.S."/>
            <person name="Fleck N.D."/>
            <person name="Lindquist E."/>
            <person name="Grigoriev I.V."/>
            <person name="Doty S.L."/>
        </authorList>
    </citation>
    <scope>NUCLEOTIDE SEQUENCE [LARGE SCALE GENOMIC DNA]</scope>
    <source>
        <strain evidence="3 4">WP1</strain>
    </source>
</reference>
<feature type="compositionally biased region" description="Low complexity" evidence="1">
    <location>
        <begin position="1047"/>
        <end position="1063"/>
    </location>
</feature>
<feature type="compositionally biased region" description="Low complexity" evidence="1">
    <location>
        <begin position="758"/>
        <end position="767"/>
    </location>
</feature>